<evidence type="ECO:0000259" key="6">
    <source>
        <dbReference type="Pfam" id="PF23383"/>
    </source>
</evidence>
<dbReference type="PANTHER" id="PTHR15722">
    <property type="entry name" value="IFT140/172-RELATED"/>
    <property type="match status" value="1"/>
</dbReference>
<proteinExistence type="predicted"/>
<comment type="subcellular location">
    <subcellularLocation>
        <location evidence="1">Cell projection</location>
        <location evidence="1">Cilium</location>
    </subcellularLocation>
</comment>
<keyword evidence="5" id="KW-0966">Cell projection</keyword>
<dbReference type="GO" id="GO:0005930">
    <property type="term" value="C:axoneme"/>
    <property type="evidence" value="ECO:0007669"/>
    <property type="project" value="TreeGrafter"/>
</dbReference>
<dbReference type="GO" id="GO:0036064">
    <property type="term" value="C:ciliary basal body"/>
    <property type="evidence" value="ECO:0007669"/>
    <property type="project" value="TreeGrafter"/>
</dbReference>
<dbReference type="EMBL" id="JAIQCJ010001983">
    <property type="protein sequence ID" value="KAJ8786529.1"/>
    <property type="molecule type" value="Genomic_DNA"/>
</dbReference>
<dbReference type="PANTHER" id="PTHR15722:SF7">
    <property type="entry name" value="INTRAFLAGELLAR TRANSPORT PROTEIN 140 HOMOLOG"/>
    <property type="match status" value="1"/>
</dbReference>
<dbReference type="SMART" id="SM00320">
    <property type="entry name" value="WD40"/>
    <property type="match status" value="2"/>
</dbReference>
<feature type="domain" description="IFT140 first beta-propeller" evidence="6">
    <location>
        <begin position="2"/>
        <end position="301"/>
    </location>
</feature>
<dbReference type="Gene3D" id="2.130.10.10">
    <property type="entry name" value="YVTN repeat-like/Quinoprotein amine dehydrogenase"/>
    <property type="match status" value="1"/>
</dbReference>
<comment type="caution">
    <text evidence="7">The sequence shown here is derived from an EMBL/GenBank/DDBJ whole genome shotgun (WGS) entry which is preliminary data.</text>
</comment>
<reference evidence="7 8" key="1">
    <citation type="submission" date="2022-11" db="EMBL/GenBank/DDBJ databases">
        <title>Whole genome sequence of Eschrichtius robustus ER-17-0199.</title>
        <authorList>
            <person name="Bruniche-Olsen A."/>
            <person name="Black A.N."/>
            <person name="Fields C.J."/>
            <person name="Walden K."/>
            <person name="Dewoody J.A."/>
        </authorList>
    </citation>
    <scope>NUCLEOTIDE SEQUENCE [LARGE SCALE GENOMIC DNA]</scope>
    <source>
        <strain evidence="7">ER-17-0199</strain>
        <tissue evidence="7">Blubber</tissue>
    </source>
</reference>
<keyword evidence="4" id="KW-0969">Cilium</keyword>
<keyword evidence="3" id="KW-0677">Repeat</keyword>
<dbReference type="InterPro" id="IPR056154">
    <property type="entry name" value="Beta-prop_IFT140_1st"/>
</dbReference>
<evidence type="ECO:0000313" key="8">
    <source>
        <dbReference type="Proteomes" id="UP001159641"/>
    </source>
</evidence>
<evidence type="ECO:0000256" key="1">
    <source>
        <dbReference type="ARBA" id="ARBA00004138"/>
    </source>
</evidence>
<evidence type="ECO:0000313" key="7">
    <source>
        <dbReference type="EMBL" id="KAJ8786529.1"/>
    </source>
</evidence>
<dbReference type="GO" id="GO:0030991">
    <property type="term" value="C:intraciliary transport particle A"/>
    <property type="evidence" value="ECO:0007669"/>
    <property type="project" value="TreeGrafter"/>
</dbReference>
<dbReference type="SUPFAM" id="SSF50978">
    <property type="entry name" value="WD40 repeat-like"/>
    <property type="match status" value="1"/>
</dbReference>
<sequence>MALYFDHRIEAPDAVGSPSHISWHPVHPFLAVASISTASGGSVDIYQEQGECVPDTHIERSFRVTSLCWHPTRLILAIGWETGEVVVFNKQDKEQHAVPLTQIADITVLNWSPNGNCLVSGDRLGVLLLWKLDQRGRVQGAPLLKHEYGKHLTHCIFRLPPPGEDLVQLAKAAVSGDEKALDKFNWRKSGFGSFLKMGPQEGLSFFVTLTDGTVHYVDEKGRTARVASTDSSIQTLFYLEKREVLVAVTESLLLCLFTVMPEGAAEEVMKVKLSGNTGRRANVALINGSLLVTATGEAVLREEQAGARAWGPNVVWLPLLMQSLPPTHLDLASVPELGE</sequence>
<dbReference type="Proteomes" id="UP001159641">
    <property type="component" value="Unassembled WGS sequence"/>
</dbReference>
<evidence type="ECO:0000256" key="3">
    <source>
        <dbReference type="ARBA" id="ARBA00022737"/>
    </source>
</evidence>
<dbReference type="InterPro" id="IPR001680">
    <property type="entry name" value="WD40_rpt"/>
</dbReference>
<name>A0AB34H738_ESCRO</name>
<dbReference type="InterPro" id="IPR036322">
    <property type="entry name" value="WD40_repeat_dom_sf"/>
</dbReference>
<dbReference type="InterPro" id="IPR015943">
    <property type="entry name" value="WD40/YVTN_repeat-like_dom_sf"/>
</dbReference>
<protein>
    <recommendedName>
        <fullName evidence="6">IFT140 first beta-propeller domain-containing protein</fullName>
    </recommendedName>
</protein>
<evidence type="ECO:0000256" key="2">
    <source>
        <dbReference type="ARBA" id="ARBA00022574"/>
    </source>
</evidence>
<accession>A0AB34H738</accession>
<dbReference type="Pfam" id="PF23383">
    <property type="entry name" value="Beta-prop_IFT140_1st"/>
    <property type="match status" value="1"/>
</dbReference>
<dbReference type="GO" id="GO:0035721">
    <property type="term" value="P:intraciliary retrograde transport"/>
    <property type="evidence" value="ECO:0007669"/>
    <property type="project" value="TreeGrafter"/>
</dbReference>
<keyword evidence="8" id="KW-1185">Reference proteome</keyword>
<organism evidence="7 8">
    <name type="scientific">Eschrichtius robustus</name>
    <name type="common">California gray whale</name>
    <name type="synonym">Eschrichtius gibbosus</name>
    <dbReference type="NCBI Taxonomy" id="9764"/>
    <lineage>
        <taxon>Eukaryota</taxon>
        <taxon>Metazoa</taxon>
        <taxon>Chordata</taxon>
        <taxon>Craniata</taxon>
        <taxon>Vertebrata</taxon>
        <taxon>Euteleostomi</taxon>
        <taxon>Mammalia</taxon>
        <taxon>Eutheria</taxon>
        <taxon>Laurasiatheria</taxon>
        <taxon>Artiodactyla</taxon>
        <taxon>Whippomorpha</taxon>
        <taxon>Cetacea</taxon>
        <taxon>Mysticeti</taxon>
        <taxon>Eschrichtiidae</taxon>
        <taxon>Eschrichtius</taxon>
    </lineage>
</organism>
<dbReference type="FunFam" id="2.130.10.10:FF:001323">
    <property type="entry name" value="Intraflagellar transport 140"/>
    <property type="match status" value="1"/>
</dbReference>
<evidence type="ECO:0000256" key="4">
    <source>
        <dbReference type="ARBA" id="ARBA00023069"/>
    </source>
</evidence>
<evidence type="ECO:0000256" key="5">
    <source>
        <dbReference type="ARBA" id="ARBA00023273"/>
    </source>
</evidence>
<gene>
    <name evidence="7" type="ORF">J1605_006018</name>
</gene>
<dbReference type="AlphaFoldDB" id="A0AB34H738"/>
<keyword evidence="2" id="KW-0853">WD repeat</keyword>